<dbReference type="Proteomes" id="UP000016930">
    <property type="component" value="Unassembled WGS sequence"/>
</dbReference>
<name>M2QH37_CERS8</name>
<dbReference type="AlphaFoldDB" id="M2QH37"/>
<evidence type="ECO:0000313" key="3">
    <source>
        <dbReference type="Proteomes" id="UP000016930"/>
    </source>
</evidence>
<protein>
    <submittedName>
        <fullName evidence="2">Uncharacterized protein</fullName>
    </submittedName>
</protein>
<dbReference type="STRING" id="914234.M2QH37"/>
<reference evidence="2 3" key="1">
    <citation type="journal article" date="2012" name="Proc. Natl. Acad. Sci. U.S.A.">
        <title>Comparative genomics of Ceriporiopsis subvermispora and Phanerochaete chrysosporium provide insight into selective ligninolysis.</title>
        <authorList>
            <person name="Fernandez-Fueyo E."/>
            <person name="Ruiz-Duenas F.J."/>
            <person name="Ferreira P."/>
            <person name="Floudas D."/>
            <person name="Hibbett D.S."/>
            <person name="Canessa P."/>
            <person name="Larrondo L.F."/>
            <person name="James T.Y."/>
            <person name="Seelenfreund D."/>
            <person name="Lobos S."/>
            <person name="Polanco R."/>
            <person name="Tello M."/>
            <person name="Honda Y."/>
            <person name="Watanabe T."/>
            <person name="Watanabe T."/>
            <person name="Ryu J.S."/>
            <person name="Kubicek C.P."/>
            <person name="Schmoll M."/>
            <person name="Gaskell J."/>
            <person name="Hammel K.E."/>
            <person name="St John F.J."/>
            <person name="Vanden Wymelenberg A."/>
            <person name="Sabat G."/>
            <person name="Splinter BonDurant S."/>
            <person name="Syed K."/>
            <person name="Yadav J.S."/>
            <person name="Doddapaneni H."/>
            <person name="Subramanian V."/>
            <person name="Lavin J.L."/>
            <person name="Oguiza J.A."/>
            <person name="Perez G."/>
            <person name="Pisabarro A.G."/>
            <person name="Ramirez L."/>
            <person name="Santoyo F."/>
            <person name="Master E."/>
            <person name="Coutinho P.M."/>
            <person name="Henrissat B."/>
            <person name="Lombard V."/>
            <person name="Magnuson J.K."/>
            <person name="Kuees U."/>
            <person name="Hori C."/>
            <person name="Igarashi K."/>
            <person name="Samejima M."/>
            <person name="Held B.W."/>
            <person name="Barry K.W."/>
            <person name="LaButti K.M."/>
            <person name="Lapidus A."/>
            <person name="Lindquist E.A."/>
            <person name="Lucas S.M."/>
            <person name="Riley R."/>
            <person name="Salamov A.A."/>
            <person name="Hoffmeister D."/>
            <person name="Schwenk D."/>
            <person name="Hadar Y."/>
            <person name="Yarden O."/>
            <person name="de Vries R.P."/>
            <person name="Wiebenga A."/>
            <person name="Stenlid J."/>
            <person name="Eastwood D."/>
            <person name="Grigoriev I.V."/>
            <person name="Berka R.M."/>
            <person name="Blanchette R.A."/>
            <person name="Kersten P."/>
            <person name="Martinez A.T."/>
            <person name="Vicuna R."/>
            <person name="Cullen D."/>
        </authorList>
    </citation>
    <scope>NUCLEOTIDE SEQUENCE [LARGE SCALE GENOMIC DNA]</scope>
    <source>
        <strain evidence="2 3">B</strain>
    </source>
</reference>
<sequence length="410" mass="45987">MKLADRYKALEKSLHEMQETLRAKDKEIETLKKERDRLIAERDQEREKNRSRSKSRTRDSRAAKREGHDREEMSGHSRNREVSRSKRHTKKTEDPPSFQLAPRMPVDAEEAARACSQDVFLTKTDSWSGAQIIQAVDDLNSEITQFAASATESCVFARRVQARLALVKVAGIGTQEESAPWLGTAFSRILATHDHGQDPMWVQLALQASVATCCARSLSLFCVGFPSKLDALLTRILGYLHSTEPQATSAKWRSLTHRSVRMLYPGLEEYAVTELANTMMRWSHTVFTLSGSTSPMDPALSGRLRRIAEAVFNIARITREDVLSTTFEVMLVDSGDSFEKATMTNKMKEFDAESSGRSGDKVLCTTELGLRCITRKSKSVELQGDRGGDESRILLPPRVVLDSAVEAFDR</sequence>
<evidence type="ECO:0000313" key="2">
    <source>
        <dbReference type="EMBL" id="EMD31350.1"/>
    </source>
</evidence>
<keyword evidence="3" id="KW-1185">Reference proteome</keyword>
<evidence type="ECO:0000256" key="1">
    <source>
        <dbReference type="SAM" id="MobiDB-lite"/>
    </source>
</evidence>
<dbReference type="HOGENOM" id="CLU_031481_4_0_1"/>
<proteinExistence type="predicted"/>
<gene>
    <name evidence="2" type="ORF">CERSUDRAFT_119913</name>
</gene>
<dbReference type="EMBL" id="KB445820">
    <property type="protein sequence ID" value="EMD31350.1"/>
    <property type="molecule type" value="Genomic_DNA"/>
</dbReference>
<dbReference type="OrthoDB" id="3173171at2759"/>
<feature type="compositionally biased region" description="Basic and acidic residues" evidence="1">
    <location>
        <begin position="17"/>
        <end position="84"/>
    </location>
</feature>
<organism evidence="2 3">
    <name type="scientific">Ceriporiopsis subvermispora (strain B)</name>
    <name type="common">White-rot fungus</name>
    <name type="synonym">Gelatoporia subvermispora</name>
    <dbReference type="NCBI Taxonomy" id="914234"/>
    <lineage>
        <taxon>Eukaryota</taxon>
        <taxon>Fungi</taxon>
        <taxon>Dikarya</taxon>
        <taxon>Basidiomycota</taxon>
        <taxon>Agaricomycotina</taxon>
        <taxon>Agaricomycetes</taxon>
        <taxon>Polyporales</taxon>
        <taxon>Gelatoporiaceae</taxon>
        <taxon>Gelatoporia</taxon>
    </lineage>
</organism>
<feature type="region of interest" description="Disordered" evidence="1">
    <location>
        <begin position="17"/>
        <end position="102"/>
    </location>
</feature>
<accession>M2QH37</accession>